<dbReference type="OrthoDB" id="9789704at2"/>
<keyword evidence="6 16" id="KW-0769">Symport</keyword>
<evidence type="ECO:0000256" key="7">
    <source>
        <dbReference type="ARBA" id="ARBA00022989"/>
    </source>
</evidence>
<evidence type="ECO:0000256" key="5">
    <source>
        <dbReference type="ARBA" id="ARBA00022692"/>
    </source>
</evidence>
<evidence type="ECO:0000256" key="8">
    <source>
        <dbReference type="ARBA" id="ARBA00023053"/>
    </source>
</evidence>
<dbReference type="InterPro" id="IPR001734">
    <property type="entry name" value="Na/solute_symporter"/>
</dbReference>
<evidence type="ECO:0000256" key="9">
    <source>
        <dbReference type="ARBA" id="ARBA00023065"/>
    </source>
</evidence>
<feature type="transmembrane region" description="Helical" evidence="16">
    <location>
        <begin position="123"/>
        <end position="145"/>
    </location>
</feature>
<feature type="transmembrane region" description="Helical" evidence="16">
    <location>
        <begin position="280"/>
        <end position="306"/>
    </location>
</feature>
<feature type="transmembrane region" description="Helical" evidence="16">
    <location>
        <begin position="191"/>
        <end position="214"/>
    </location>
</feature>
<feature type="transmembrane region" description="Helical" evidence="16">
    <location>
        <begin position="6"/>
        <end position="24"/>
    </location>
</feature>
<dbReference type="GO" id="GO:0015824">
    <property type="term" value="P:proline transport"/>
    <property type="evidence" value="ECO:0007669"/>
    <property type="project" value="UniProtKB-UniRule"/>
</dbReference>
<dbReference type="FunFam" id="1.20.1730.10:FF:000002">
    <property type="entry name" value="Sodium/proline symporter"/>
    <property type="match status" value="1"/>
</dbReference>
<feature type="transmembrane region" description="Helical" evidence="16">
    <location>
        <begin position="384"/>
        <end position="404"/>
    </location>
</feature>
<proteinExistence type="inferred from homology"/>
<keyword evidence="10 16" id="KW-0472">Membrane</keyword>
<dbReference type="NCBIfam" id="TIGR00813">
    <property type="entry name" value="sss"/>
    <property type="match status" value="1"/>
</dbReference>
<dbReference type="GO" id="GO:0005886">
    <property type="term" value="C:plasma membrane"/>
    <property type="evidence" value="ECO:0007669"/>
    <property type="project" value="UniProtKB-SubCell"/>
</dbReference>
<feature type="transmembrane region" description="Helical" evidence="16">
    <location>
        <begin position="441"/>
        <end position="460"/>
    </location>
</feature>
<feature type="transmembrane region" description="Helical" evidence="16">
    <location>
        <begin position="157"/>
        <end position="179"/>
    </location>
</feature>
<evidence type="ECO:0000256" key="6">
    <source>
        <dbReference type="ARBA" id="ARBA00022847"/>
    </source>
</evidence>
<dbReference type="AlphaFoldDB" id="A0A4S2HAY2"/>
<dbReference type="CDD" id="cd11475">
    <property type="entry name" value="SLC5sbd_PutP"/>
    <property type="match status" value="1"/>
</dbReference>
<feature type="transmembrane region" description="Helical" evidence="16">
    <location>
        <begin position="74"/>
        <end position="92"/>
    </location>
</feature>
<dbReference type="InterPro" id="IPR018212">
    <property type="entry name" value="Na/solute_symporter_CS"/>
</dbReference>
<dbReference type="Pfam" id="PF00474">
    <property type="entry name" value="SSF"/>
    <property type="match status" value="1"/>
</dbReference>
<keyword evidence="11 16" id="KW-0739">Sodium transport</keyword>
<gene>
    <name evidence="17" type="primary">putP</name>
    <name evidence="17" type="ORF">E5162_08410</name>
</gene>
<comment type="catalytic activity">
    <reaction evidence="12">
        <text>L-proline(in) + Na(+)(in) = L-proline(out) + Na(+)(out)</text>
        <dbReference type="Rhea" id="RHEA:28967"/>
        <dbReference type="ChEBI" id="CHEBI:29101"/>
        <dbReference type="ChEBI" id="CHEBI:60039"/>
    </reaction>
</comment>
<evidence type="ECO:0000256" key="4">
    <source>
        <dbReference type="ARBA" id="ARBA00022475"/>
    </source>
</evidence>
<evidence type="ECO:0000256" key="14">
    <source>
        <dbReference type="ARBA" id="ARBA00082709"/>
    </source>
</evidence>
<keyword evidence="18" id="KW-1185">Reference proteome</keyword>
<evidence type="ECO:0000313" key="18">
    <source>
        <dbReference type="Proteomes" id="UP000305451"/>
    </source>
</evidence>
<keyword evidence="16" id="KW-0029">Amino-acid transport</keyword>
<dbReference type="PANTHER" id="PTHR48086:SF3">
    <property type="entry name" value="SODIUM_PROLINE SYMPORTER"/>
    <property type="match status" value="1"/>
</dbReference>
<keyword evidence="8 16" id="KW-0915">Sodium</keyword>
<dbReference type="PROSITE" id="PS00457">
    <property type="entry name" value="NA_SOLUT_SYMP_2"/>
    <property type="match status" value="1"/>
</dbReference>
<comment type="subcellular location">
    <subcellularLocation>
        <location evidence="16">Cell inner membrane</location>
        <topology evidence="16">Multi-pass membrane protein</topology>
    </subcellularLocation>
    <subcellularLocation>
        <location evidence="1">Cell membrane</location>
        <topology evidence="1">Multi-pass membrane protein</topology>
    </subcellularLocation>
</comment>
<dbReference type="GO" id="GO:0031402">
    <property type="term" value="F:sodium ion binding"/>
    <property type="evidence" value="ECO:0007669"/>
    <property type="project" value="UniProtKB-UniRule"/>
</dbReference>
<dbReference type="EMBL" id="SRXV01000002">
    <property type="protein sequence ID" value="TGY93074.1"/>
    <property type="molecule type" value="Genomic_DNA"/>
</dbReference>
<evidence type="ECO:0000256" key="10">
    <source>
        <dbReference type="ARBA" id="ARBA00023136"/>
    </source>
</evidence>
<dbReference type="Proteomes" id="UP000305451">
    <property type="component" value="Unassembled WGS sequence"/>
</dbReference>
<dbReference type="GO" id="GO:0005298">
    <property type="term" value="F:proline:sodium symporter activity"/>
    <property type="evidence" value="ECO:0007669"/>
    <property type="project" value="UniProtKB-UniRule"/>
</dbReference>
<feature type="transmembrane region" description="Helical" evidence="16">
    <location>
        <begin position="234"/>
        <end position="259"/>
    </location>
</feature>
<evidence type="ECO:0000256" key="16">
    <source>
        <dbReference type="RuleBase" id="RU366012"/>
    </source>
</evidence>
<feature type="transmembrane region" description="Helical" evidence="16">
    <location>
        <begin position="326"/>
        <end position="351"/>
    </location>
</feature>
<dbReference type="GO" id="GO:0015193">
    <property type="term" value="F:L-proline transmembrane transporter activity"/>
    <property type="evidence" value="ECO:0007669"/>
    <property type="project" value="TreeGrafter"/>
</dbReference>
<dbReference type="PANTHER" id="PTHR48086">
    <property type="entry name" value="SODIUM/PROLINE SYMPORTER-RELATED"/>
    <property type="match status" value="1"/>
</dbReference>
<comment type="caution">
    <text evidence="17">The sequence shown here is derived from an EMBL/GenBank/DDBJ whole genome shotgun (WGS) entry which is preliminary data.</text>
</comment>
<evidence type="ECO:0000256" key="13">
    <source>
        <dbReference type="ARBA" id="ARBA00067214"/>
    </source>
</evidence>
<dbReference type="InterPro" id="IPR011851">
    <property type="entry name" value="Na/Pro_symporter"/>
</dbReference>
<evidence type="ECO:0000256" key="3">
    <source>
        <dbReference type="ARBA" id="ARBA00022448"/>
    </source>
</evidence>
<comment type="function">
    <text evidence="16">Catalyzes the sodium-dependent uptake of extracellular L-proline.</text>
</comment>
<keyword evidence="3 16" id="KW-0813">Transport</keyword>
<dbReference type="NCBIfam" id="TIGR02121">
    <property type="entry name" value="Na_Pro_sym"/>
    <property type="match status" value="1"/>
</dbReference>
<keyword evidence="9 16" id="KW-0406">Ion transport</keyword>
<evidence type="ECO:0000256" key="1">
    <source>
        <dbReference type="ARBA" id="ARBA00004651"/>
    </source>
</evidence>
<feature type="transmembrane region" description="Helical" evidence="16">
    <location>
        <begin position="475"/>
        <end position="496"/>
    </location>
</feature>
<keyword evidence="4" id="KW-1003">Cell membrane</keyword>
<evidence type="ECO:0000313" key="17">
    <source>
        <dbReference type="EMBL" id="TGY93074.1"/>
    </source>
</evidence>
<keyword evidence="5 16" id="KW-0812">Transmembrane</keyword>
<dbReference type="InterPro" id="IPR038377">
    <property type="entry name" value="Na/Glc_symporter_sf"/>
</dbReference>
<reference evidence="17 18" key="1">
    <citation type="journal article" date="2013" name="Int. J. Syst. Evol. Microbiol.">
        <title>Marinicauda pacifica gen. nov., sp. nov., a prosthecate alphaproteobacterium of the family Hyphomonadaceae isolated from deep seawater.</title>
        <authorList>
            <person name="Zhang X.Y."/>
            <person name="Li G.W."/>
            <person name="Wang C.S."/>
            <person name="Zhang Y.J."/>
            <person name="Xu X.W."/>
            <person name="Li H."/>
            <person name="Liu A."/>
            <person name="Liu C."/>
            <person name="Xie B.B."/>
            <person name="Qin Q.L."/>
            <person name="Xu Z."/>
            <person name="Chen X.L."/>
            <person name="Zhou B.C."/>
            <person name="Zhang Y.Z."/>
        </authorList>
    </citation>
    <scope>NUCLEOTIDE SEQUENCE [LARGE SCALE GENOMIC DNA]</scope>
    <source>
        <strain evidence="17 18">P-1 km-3</strain>
    </source>
</reference>
<dbReference type="Gene3D" id="1.20.1730.10">
    <property type="entry name" value="Sodium/glucose cotransporter"/>
    <property type="match status" value="1"/>
</dbReference>
<comment type="similarity">
    <text evidence="2 15">Belongs to the sodium:solute symporter (SSF) (TC 2.A.21) family.</text>
</comment>
<evidence type="ECO:0000256" key="12">
    <source>
        <dbReference type="ARBA" id="ARBA00033708"/>
    </source>
</evidence>
<dbReference type="InterPro" id="IPR050277">
    <property type="entry name" value="Sodium:Solute_Symporter"/>
</dbReference>
<keyword evidence="16" id="KW-0997">Cell inner membrane</keyword>
<name>A0A4S2HAY2_9PROT</name>
<evidence type="ECO:0000256" key="11">
    <source>
        <dbReference type="ARBA" id="ARBA00023201"/>
    </source>
</evidence>
<evidence type="ECO:0000256" key="15">
    <source>
        <dbReference type="RuleBase" id="RU362091"/>
    </source>
</evidence>
<keyword evidence="7 16" id="KW-1133">Transmembrane helix</keyword>
<evidence type="ECO:0000256" key="2">
    <source>
        <dbReference type="ARBA" id="ARBA00006434"/>
    </source>
</evidence>
<feature type="transmembrane region" description="Helical" evidence="16">
    <location>
        <begin position="410"/>
        <end position="434"/>
    </location>
</feature>
<sequence>MDFGTGVSLAAYFLIMIGIGLYGFRESTDDSSGYLLGGRKLGPAVVSLSAGASDMSGWMLLGLPGAMFVTGMSAAWIAIGLLLGALANYLIVAPRLRVYTETASDAITIPDYFEKRFDDKTRLLRVISSIVIIIFFTLYTSSGVVAGGKLFDSAFGLPYTLGLTVTAGVVVLYTLLGGFMAVSMTDFVQGVIMFIALVMVPIVALTGIGGFEGLSDTLNNIDPARAEELSLADTWSFSLMGGVGIVGIISAMSWGLGYFGQPHIIVRFMAIRSHKDIPTARNIGMSWMLVTIVGSLATGLVGLAYVLQNGTPENYLVDGAFDGETIFIVLSQILFNPYIAGFLLAAILAAIMSTISSQLLVSSSSLTEDFYKIFLRRGASQKELVLVGRIAVVVVAIVACLLALDPDSNVLTLVSNAWAGFGAAFGPLVILSLFWNRMTRWGALAGMITGAVTVLVWTYVPLMPTEAGLVPFNDALYSIVPGFILSTLTILGVSLITPGPKAGVMDTHADVEGQMRS</sequence>
<accession>A0A4S2HAY2</accession>
<dbReference type="PROSITE" id="PS00456">
    <property type="entry name" value="NA_SOLUT_SYMP_1"/>
    <property type="match status" value="1"/>
</dbReference>
<protein>
    <recommendedName>
        <fullName evidence="13 16">Sodium/proline symporter</fullName>
    </recommendedName>
    <alternativeName>
        <fullName evidence="14 16">Proline permease</fullName>
    </alternativeName>
</protein>
<organism evidence="17 18">
    <name type="scientific">Marinicauda pacifica</name>
    <dbReference type="NCBI Taxonomy" id="1133559"/>
    <lineage>
        <taxon>Bacteria</taxon>
        <taxon>Pseudomonadati</taxon>
        <taxon>Pseudomonadota</taxon>
        <taxon>Alphaproteobacteria</taxon>
        <taxon>Maricaulales</taxon>
        <taxon>Maricaulaceae</taxon>
        <taxon>Marinicauda</taxon>
    </lineage>
</organism>
<dbReference type="RefSeq" id="WP_135944791.1">
    <property type="nucleotide sequence ID" value="NZ_BMEI01000002.1"/>
</dbReference>
<dbReference type="PROSITE" id="PS50283">
    <property type="entry name" value="NA_SOLUT_SYMP_3"/>
    <property type="match status" value="1"/>
</dbReference>